<dbReference type="Proteomes" id="UP001060215">
    <property type="component" value="Chromosome 3"/>
</dbReference>
<reference evidence="1 2" key="1">
    <citation type="journal article" date="2022" name="Plant J.">
        <title>Chromosome-level genome of Camellia lanceoleosa provides a valuable resource for understanding genome evolution and self-incompatibility.</title>
        <authorList>
            <person name="Gong W."/>
            <person name="Xiao S."/>
            <person name="Wang L."/>
            <person name="Liao Z."/>
            <person name="Chang Y."/>
            <person name="Mo W."/>
            <person name="Hu G."/>
            <person name="Li W."/>
            <person name="Zhao G."/>
            <person name="Zhu H."/>
            <person name="Hu X."/>
            <person name="Ji K."/>
            <person name="Xiang X."/>
            <person name="Song Q."/>
            <person name="Yuan D."/>
            <person name="Jin S."/>
            <person name="Zhang L."/>
        </authorList>
    </citation>
    <scope>NUCLEOTIDE SEQUENCE [LARGE SCALE GENOMIC DNA]</scope>
    <source>
        <strain evidence="1">SQ_2022a</strain>
    </source>
</reference>
<name>A0ACC0IHH7_9ERIC</name>
<accession>A0ACC0IHH7</accession>
<evidence type="ECO:0000313" key="1">
    <source>
        <dbReference type="EMBL" id="KAI8025244.1"/>
    </source>
</evidence>
<protein>
    <submittedName>
        <fullName evidence="1">Heavy metal-associated isoprenylated plant protein 35</fullName>
    </submittedName>
</protein>
<keyword evidence="2" id="KW-1185">Reference proteome</keyword>
<proteinExistence type="predicted"/>
<sequence>MATTPGQGESLDPLTYKTSVLKVSVHCEGCKRKVKKVLLGVHGVNAVDVDIKQQKVIVNGNVDAATLIKKLEKSGKHAQLWPEIVAEKKEKKLHKSKNKEKPIDPETNTQASDDHGSPKKEKPTVKVEASKSGASPAKNSEGGGGGAVKFEDGAAKHGGRGGSEVAESKSEGKKPETGSAGKQLPVTDKKGGDSEGGDKESDGDSDNSGKKMKNEEQKSTAKDKPSSGGGPASTRLENQHVGPPPPVSFIPPRHHHHGYQYPPQYYAPSSSGGAPDHYVGRPPVNLSPPRHDGYQYAVSYNTSYPTSSYTTSYYASPPPQSYAYVHPGPETEPPPSDLDSYPRQPLDSFEMFSDENPNGCFIM</sequence>
<organism evidence="1 2">
    <name type="scientific">Camellia lanceoleosa</name>
    <dbReference type="NCBI Taxonomy" id="1840588"/>
    <lineage>
        <taxon>Eukaryota</taxon>
        <taxon>Viridiplantae</taxon>
        <taxon>Streptophyta</taxon>
        <taxon>Embryophyta</taxon>
        <taxon>Tracheophyta</taxon>
        <taxon>Spermatophyta</taxon>
        <taxon>Magnoliopsida</taxon>
        <taxon>eudicotyledons</taxon>
        <taxon>Gunneridae</taxon>
        <taxon>Pentapetalae</taxon>
        <taxon>asterids</taxon>
        <taxon>Ericales</taxon>
        <taxon>Theaceae</taxon>
        <taxon>Camellia</taxon>
    </lineage>
</organism>
<dbReference type="EMBL" id="CM045760">
    <property type="protein sequence ID" value="KAI8025244.1"/>
    <property type="molecule type" value="Genomic_DNA"/>
</dbReference>
<comment type="caution">
    <text evidence="1">The sequence shown here is derived from an EMBL/GenBank/DDBJ whole genome shotgun (WGS) entry which is preliminary data.</text>
</comment>
<evidence type="ECO:0000313" key="2">
    <source>
        <dbReference type="Proteomes" id="UP001060215"/>
    </source>
</evidence>
<gene>
    <name evidence="1" type="ORF">LOK49_LG02G02183</name>
</gene>